<dbReference type="InterPro" id="IPR012461">
    <property type="entry name" value="SACK1"/>
</dbReference>
<dbReference type="Proteomes" id="UP000515152">
    <property type="component" value="Chromosome 13"/>
</dbReference>
<organism evidence="6 7">
    <name type="scientific">Clupea harengus</name>
    <name type="common">Atlantic herring</name>
    <dbReference type="NCBI Taxonomy" id="7950"/>
    <lineage>
        <taxon>Eukaryota</taxon>
        <taxon>Metazoa</taxon>
        <taxon>Chordata</taxon>
        <taxon>Craniata</taxon>
        <taxon>Vertebrata</taxon>
        <taxon>Euteleostomi</taxon>
        <taxon>Actinopterygii</taxon>
        <taxon>Neopterygii</taxon>
        <taxon>Teleostei</taxon>
        <taxon>Clupei</taxon>
        <taxon>Clupeiformes</taxon>
        <taxon>Clupeoidei</taxon>
        <taxon>Clupeidae</taxon>
        <taxon>Clupea</taxon>
    </lineage>
</organism>
<dbReference type="GeneID" id="105911531"/>
<dbReference type="GO" id="GO:0016020">
    <property type="term" value="C:membrane"/>
    <property type="evidence" value="ECO:0007669"/>
    <property type="project" value="TreeGrafter"/>
</dbReference>
<evidence type="ECO:0000313" key="6">
    <source>
        <dbReference type="Proteomes" id="UP000515152"/>
    </source>
</evidence>
<dbReference type="CTD" id="222584"/>
<dbReference type="Pfam" id="PF07894">
    <property type="entry name" value="SACK1"/>
    <property type="match status" value="1"/>
</dbReference>
<reference evidence="7" key="1">
    <citation type="submission" date="2025-08" db="UniProtKB">
        <authorList>
            <consortium name="RefSeq"/>
        </authorList>
    </citation>
    <scope>IDENTIFICATION</scope>
</reference>
<dbReference type="PANTHER" id="PTHR16181:SF29">
    <property type="entry name" value="PROTEIN FAM83A-RELATED"/>
    <property type="match status" value="1"/>
</dbReference>
<dbReference type="OrthoDB" id="8443577at2759"/>
<feature type="compositionally biased region" description="Basic and acidic residues" evidence="4">
    <location>
        <begin position="845"/>
        <end position="860"/>
    </location>
</feature>
<evidence type="ECO:0000259" key="5">
    <source>
        <dbReference type="Pfam" id="PF07894"/>
    </source>
</evidence>
<feature type="compositionally biased region" description="Low complexity" evidence="4">
    <location>
        <begin position="80"/>
        <end position="90"/>
    </location>
</feature>
<evidence type="ECO:0000256" key="4">
    <source>
        <dbReference type="SAM" id="MobiDB-lite"/>
    </source>
</evidence>
<evidence type="ECO:0000256" key="3">
    <source>
        <dbReference type="ARBA" id="ARBA00022490"/>
    </source>
</evidence>
<feature type="compositionally biased region" description="Polar residues" evidence="4">
    <location>
        <begin position="832"/>
        <end position="843"/>
    </location>
</feature>
<dbReference type="FunFam" id="3.30.870.10:FF:000004">
    <property type="entry name" value="protein FAM83H isoform X2"/>
    <property type="match status" value="1"/>
</dbReference>
<feature type="compositionally biased region" description="Polar residues" evidence="4">
    <location>
        <begin position="662"/>
        <end position="675"/>
    </location>
</feature>
<keyword evidence="3" id="KW-0963">Cytoplasm</keyword>
<accession>A0A6P3WDC4</accession>
<feature type="region of interest" description="Disordered" evidence="4">
    <location>
        <begin position="72"/>
        <end position="96"/>
    </location>
</feature>
<feature type="region of interest" description="Disordered" evidence="4">
    <location>
        <begin position="737"/>
        <end position="915"/>
    </location>
</feature>
<feature type="compositionally biased region" description="Polar residues" evidence="4">
    <location>
        <begin position="685"/>
        <end position="705"/>
    </location>
</feature>
<evidence type="ECO:0000313" key="7">
    <source>
        <dbReference type="RefSeq" id="XP_012695801.2"/>
    </source>
</evidence>
<dbReference type="PANTHER" id="PTHR16181">
    <property type="entry name" value="PROTEIN FAM83A-RELATED"/>
    <property type="match status" value="1"/>
</dbReference>
<gene>
    <name evidence="7" type="primary">fam83b</name>
</gene>
<dbReference type="GO" id="GO:0007165">
    <property type="term" value="P:signal transduction"/>
    <property type="evidence" value="ECO:0007669"/>
    <property type="project" value="TreeGrafter"/>
</dbReference>
<dbReference type="AlphaFoldDB" id="A0A6P3WDC4"/>
<feature type="domain" description="Scaffolding anchor of CK1" evidence="5">
    <location>
        <begin position="16"/>
        <end position="280"/>
    </location>
</feature>
<feature type="region of interest" description="Disordered" evidence="4">
    <location>
        <begin position="644"/>
        <end position="720"/>
    </location>
</feature>
<evidence type="ECO:0000256" key="1">
    <source>
        <dbReference type="ARBA" id="ARBA00004496"/>
    </source>
</evidence>
<dbReference type="RefSeq" id="XP_012695801.2">
    <property type="nucleotide sequence ID" value="XM_012840347.2"/>
</dbReference>
<evidence type="ECO:0000256" key="2">
    <source>
        <dbReference type="ARBA" id="ARBA00006937"/>
    </source>
</evidence>
<dbReference type="GO" id="GO:0005737">
    <property type="term" value="C:cytoplasm"/>
    <property type="evidence" value="ECO:0007669"/>
    <property type="project" value="UniProtKB-SubCell"/>
</dbReference>
<dbReference type="SUPFAM" id="SSF56024">
    <property type="entry name" value="Phospholipase D/nuclease"/>
    <property type="match status" value="1"/>
</dbReference>
<proteinExistence type="inferred from homology"/>
<feature type="compositionally biased region" description="Polar residues" evidence="4">
    <location>
        <begin position="874"/>
        <end position="887"/>
    </location>
</feature>
<comment type="subcellular location">
    <subcellularLocation>
        <location evidence="1">Cytoplasm</location>
    </subcellularLocation>
</comment>
<sequence>MLESHLSVLSSIHDEDTYVQPHYREAYRLAIDALVSSGQDAYREVLKADRVGSFLSEDELLFIARSTEQPEVGNHLGEVDGSPDSPPSSGTYWPTHSDVETPNLELGWPDIIHENIQTNVELLFHPPRLNSPTIKEVIRKHIQDAQEVIAIAMDVFTDVDIFREIVDASMRGVLVYVLLDHSQFQSFLTMAESQDIQIRKLRNMRVRTVKGQDYLCRTGAKFHGNMEQRFLLVDCKTVFFGSYSFMWSYEKINLSMIQVITGHLVASYDEEFRTLYARSTAPLELASLDNQLGETRPSGKVEMCGPQAFNRKYHLRHTLNTVYKQTCERQGFGSHMAGIEEQLPDYDPRSHEPIIHQRPCDYTSATDATSFLKRHSYAGERQEVTYTPPYTRFGASNWNVAENRGGNRHHIPGGFNDPQYRAPPFDNIQRNSNIRQTYHGNGAHFMSTQQNKPSFEQMSKSIMRDRRVESYLSNSGAPIPESHEYMDQFDVPDIKPALHLHSRLRSSIVFTSAIPEQPEINGYTDISSKSVRRSDQYGLAPSKYVQSPPSMKWNQSEAVDYKGMHENFMLRRRSLHINDEPLPSGNCSSGRDYYYASLGRNGGRTVCKDQDTLQENGFKRHSVAVGGRESSSHMYGVLMREREERKTARANMGSRGFADNLSGDQRSISNVSSPKIHSDSKGTAESKPSSESTCQEPPSRTSSATLLELRDKERARPSVIGSPQFFKRKIKSLLNISEKRDTSPKSKGRLHLKVGVGSSDTLVSEDEEQGGDGERKERSDTASSARTTGSPGRLRSHGPNDVGRSSAPRFNTEEVGLRPAAGHDVPKPPSQPSSDHSIRSSVTARELRRRDQYGDSRLYSRFESSNGPEKRPSGYSQQNESRTSSPANDRHRGSTSVKKDYSDKTNHSDLHTHSCHDNKLGRLFQRVGNFIHKKT</sequence>
<keyword evidence="6" id="KW-1185">Reference proteome</keyword>
<dbReference type="KEGG" id="char:105911531"/>
<feature type="compositionally biased region" description="Basic and acidic residues" evidence="4">
    <location>
        <begin position="888"/>
        <end position="915"/>
    </location>
</feature>
<comment type="similarity">
    <text evidence="2">Belongs to the FAM83 family.</text>
</comment>
<feature type="compositionally biased region" description="Polar residues" evidence="4">
    <location>
        <begin position="781"/>
        <end position="790"/>
    </location>
</feature>
<protein>
    <submittedName>
        <fullName evidence="7">Protein FAM83B</fullName>
    </submittedName>
</protein>
<name>A0A6P3WDC4_CLUHA</name>
<dbReference type="InterPro" id="IPR050944">
    <property type="entry name" value="FAM83"/>
</dbReference>
<dbReference type="Gene3D" id="3.30.870.10">
    <property type="entry name" value="Endonuclease Chain A"/>
    <property type="match status" value="1"/>
</dbReference>
<dbReference type="GO" id="GO:0019901">
    <property type="term" value="F:protein kinase binding"/>
    <property type="evidence" value="ECO:0007669"/>
    <property type="project" value="TreeGrafter"/>
</dbReference>